<sequence length="88" mass="9153">LDGFKEKITSVEDPTSKSSSVTSSANLTMGFQDAFAAFASASYRESQEECPMDVGNDVSDSTTQPGQEPVLSAVSDSSNVSIADGHIS</sequence>
<dbReference type="AlphaFoldDB" id="A0A0B6YIG1"/>
<name>A0A0B6YIG1_9EUPU</name>
<proteinExistence type="predicted"/>
<reference evidence="2" key="1">
    <citation type="submission" date="2014-12" db="EMBL/GenBank/DDBJ databases">
        <title>Insight into the proteome of Arion vulgaris.</title>
        <authorList>
            <person name="Aradska J."/>
            <person name="Bulat T."/>
            <person name="Smidak R."/>
            <person name="Sarate P."/>
            <person name="Gangsoo J."/>
            <person name="Sialana F."/>
            <person name="Bilban M."/>
            <person name="Lubec G."/>
        </authorList>
    </citation>
    <scope>NUCLEOTIDE SEQUENCE</scope>
    <source>
        <tissue evidence="2">Skin</tissue>
    </source>
</reference>
<feature type="region of interest" description="Disordered" evidence="1">
    <location>
        <begin position="48"/>
        <end position="88"/>
    </location>
</feature>
<gene>
    <name evidence="2" type="primary">ORF26549</name>
</gene>
<evidence type="ECO:0000256" key="1">
    <source>
        <dbReference type="SAM" id="MobiDB-lite"/>
    </source>
</evidence>
<feature type="compositionally biased region" description="Basic and acidic residues" evidence="1">
    <location>
        <begin position="1"/>
        <end position="10"/>
    </location>
</feature>
<dbReference type="EMBL" id="HACG01009138">
    <property type="protein sequence ID" value="CEK56003.1"/>
    <property type="molecule type" value="Transcribed_RNA"/>
</dbReference>
<accession>A0A0B6YIG1</accession>
<feature type="non-terminal residue" evidence="2">
    <location>
        <position position="1"/>
    </location>
</feature>
<feature type="region of interest" description="Disordered" evidence="1">
    <location>
        <begin position="1"/>
        <end position="23"/>
    </location>
</feature>
<protein>
    <submittedName>
        <fullName evidence="2">Uncharacterized protein</fullName>
    </submittedName>
</protein>
<evidence type="ECO:0000313" key="2">
    <source>
        <dbReference type="EMBL" id="CEK56003.1"/>
    </source>
</evidence>
<feature type="non-terminal residue" evidence="2">
    <location>
        <position position="88"/>
    </location>
</feature>
<organism evidence="2">
    <name type="scientific">Arion vulgaris</name>
    <dbReference type="NCBI Taxonomy" id="1028688"/>
    <lineage>
        <taxon>Eukaryota</taxon>
        <taxon>Metazoa</taxon>
        <taxon>Spiralia</taxon>
        <taxon>Lophotrochozoa</taxon>
        <taxon>Mollusca</taxon>
        <taxon>Gastropoda</taxon>
        <taxon>Heterobranchia</taxon>
        <taxon>Euthyneura</taxon>
        <taxon>Panpulmonata</taxon>
        <taxon>Eupulmonata</taxon>
        <taxon>Stylommatophora</taxon>
        <taxon>Helicina</taxon>
        <taxon>Arionoidea</taxon>
        <taxon>Arionidae</taxon>
        <taxon>Arion</taxon>
    </lineage>
</organism>